<organism evidence="9 10">
    <name type="scientific">Leptospira meyeri</name>
    <dbReference type="NCBI Taxonomy" id="29508"/>
    <lineage>
        <taxon>Bacteria</taxon>
        <taxon>Pseudomonadati</taxon>
        <taxon>Spirochaetota</taxon>
        <taxon>Spirochaetia</taxon>
        <taxon>Leptospirales</taxon>
        <taxon>Leptospiraceae</taxon>
        <taxon>Leptospira</taxon>
    </lineage>
</organism>
<dbReference type="RefSeq" id="WP_338092320.1">
    <property type="nucleotide sequence ID" value="NZ_SORO01000004.1"/>
</dbReference>
<accession>A0A4V3HHS6</accession>
<dbReference type="CDD" id="cd02503">
    <property type="entry name" value="MobA"/>
    <property type="match status" value="1"/>
</dbReference>
<evidence type="ECO:0000256" key="7">
    <source>
        <dbReference type="ARBA" id="ARBA00023150"/>
    </source>
</evidence>
<dbReference type="GO" id="GO:0016779">
    <property type="term" value="F:nucleotidyltransferase activity"/>
    <property type="evidence" value="ECO:0007669"/>
    <property type="project" value="TreeGrafter"/>
</dbReference>
<evidence type="ECO:0000313" key="9">
    <source>
        <dbReference type="EMBL" id="TDY67218.1"/>
    </source>
</evidence>
<dbReference type="Gene3D" id="3.90.550.10">
    <property type="entry name" value="Spore Coat Polysaccharide Biosynthesis Protein SpsA, Chain A"/>
    <property type="match status" value="1"/>
</dbReference>
<evidence type="ECO:0000259" key="8">
    <source>
        <dbReference type="Pfam" id="PF12804"/>
    </source>
</evidence>
<evidence type="ECO:0000256" key="4">
    <source>
        <dbReference type="ARBA" id="ARBA00022741"/>
    </source>
</evidence>
<dbReference type="InterPro" id="IPR013482">
    <property type="entry name" value="Molybde_CF_guanTrfase"/>
</dbReference>
<gene>
    <name evidence="9" type="ORF">CLV96_3639</name>
</gene>
<protein>
    <submittedName>
        <fullName evidence="9">Molybdopterin-guanine dinucleotide biosynthesis protein A</fullName>
    </submittedName>
</protein>
<evidence type="ECO:0000256" key="5">
    <source>
        <dbReference type="ARBA" id="ARBA00022842"/>
    </source>
</evidence>
<reference evidence="9 10" key="1">
    <citation type="submission" date="2019-03" db="EMBL/GenBank/DDBJ databases">
        <title>Genomic Encyclopedia of Archaeal and Bacterial Type Strains, Phase II (KMG-II): from individual species to whole genera.</title>
        <authorList>
            <person name="Goeker M."/>
        </authorList>
    </citation>
    <scope>NUCLEOTIDE SEQUENCE [LARGE SCALE GENOMIC DNA]</scope>
    <source>
        <strain evidence="9 10">DSM 21537</strain>
    </source>
</reference>
<dbReference type="EMBL" id="SORO01000004">
    <property type="protein sequence ID" value="TDY67218.1"/>
    <property type="molecule type" value="Genomic_DNA"/>
</dbReference>
<dbReference type="GO" id="GO:0046872">
    <property type="term" value="F:metal ion binding"/>
    <property type="evidence" value="ECO:0007669"/>
    <property type="project" value="UniProtKB-KW"/>
</dbReference>
<dbReference type="GeneID" id="79828899"/>
<dbReference type="Pfam" id="PF12804">
    <property type="entry name" value="NTP_transf_3"/>
    <property type="match status" value="1"/>
</dbReference>
<keyword evidence="10" id="KW-1185">Reference proteome</keyword>
<keyword evidence="3" id="KW-0479">Metal-binding</keyword>
<dbReference type="AlphaFoldDB" id="A0A4V3HHS6"/>
<dbReference type="Proteomes" id="UP000294684">
    <property type="component" value="Unassembled WGS sequence"/>
</dbReference>
<name>A0A4V3HHS6_LEPME</name>
<keyword evidence="5" id="KW-0460">Magnesium</keyword>
<dbReference type="SUPFAM" id="SSF53448">
    <property type="entry name" value="Nucleotide-diphospho-sugar transferases"/>
    <property type="match status" value="1"/>
</dbReference>
<dbReference type="GO" id="GO:1902758">
    <property type="term" value="P:bis(molybdopterin guanine dinucleotide)molybdenum biosynthetic process"/>
    <property type="evidence" value="ECO:0007669"/>
    <property type="project" value="TreeGrafter"/>
</dbReference>
<keyword evidence="4" id="KW-0547">Nucleotide-binding</keyword>
<dbReference type="STRING" id="1193051.LEP1GSC017_1066"/>
<evidence type="ECO:0000256" key="3">
    <source>
        <dbReference type="ARBA" id="ARBA00022723"/>
    </source>
</evidence>
<sequence>MVVRNGPKAAWMNHTNTKITFVLLAGGKSVRMGEDKGLISIHQNSNFLTKAFKKLNIFSKSIFVSIREEQTELYTNYIPKTSLIPDKDLPVDGPLKGILSSYLYLKENKLSNDFIYFLPIDIPFFKLRTIKRLFDVYNTQTKPIQGIFYKSNSGLEPLCGIYSSAILSEWIKNIFLDKIPELSLQKRIKNMNPEPIIMNLPSNEEYNFRNINTKKDL</sequence>
<dbReference type="PANTHER" id="PTHR19136:SF81">
    <property type="entry name" value="MOLYBDENUM COFACTOR GUANYLYLTRANSFERASE"/>
    <property type="match status" value="1"/>
</dbReference>
<evidence type="ECO:0000256" key="2">
    <source>
        <dbReference type="ARBA" id="ARBA00022679"/>
    </source>
</evidence>
<keyword evidence="2" id="KW-0808">Transferase</keyword>
<dbReference type="GO" id="GO:0005525">
    <property type="term" value="F:GTP binding"/>
    <property type="evidence" value="ECO:0007669"/>
    <property type="project" value="UniProtKB-KW"/>
</dbReference>
<evidence type="ECO:0000256" key="1">
    <source>
        <dbReference type="ARBA" id="ARBA00022490"/>
    </source>
</evidence>
<dbReference type="InterPro" id="IPR025877">
    <property type="entry name" value="MobA-like_NTP_Trfase"/>
</dbReference>
<feature type="domain" description="MobA-like NTP transferase" evidence="8">
    <location>
        <begin position="22"/>
        <end position="169"/>
    </location>
</feature>
<keyword evidence="1" id="KW-0963">Cytoplasm</keyword>
<evidence type="ECO:0000256" key="6">
    <source>
        <dbReference type="ARBA" id="ARBA00023134"/>
    </source>
</evidence>
<evidence type="ECO:0000313" key="10">
    <source>
        <dbReference type="Proteomes" id="UP000294684"/>
    </source>
</evidence>
<keyword evidence="7" id="KW-0501">Molybdenum cofactor biosynthesis</keyword>
<comment type="caution">
    <text evidence="9">The sequence shown here is derived from an EMBL/GenBank/DDBJ whole genome shotgun (WGS) entry which is preliminary data.</text>
</comment>
<keyword evidence="6" id="KW-0342">GTP-binding</keyword>
<dbReference type="PANTHER" id="PTHR19136">
    <property type="entry name" value="MOLYBDENUM COFACTOR GUANYLYLTRANSFERASE"/>
    <property type="match status" value="1"/>
</dbReference>
<dbReference type="InterPro" id="IPR029044">
    <property type="entry name" value="Nucleotide-diphossugar_trans"/>
</dbReference>
<proteinExistence type="predicted"/>